<dbReference type="EMBL" id="JAGIYZ010000006">
    <property type="protein sequence ID" value="MBP0463903.1"/>
    <property type="molecule type" value="Genomic_DNA"/>
</dbReference>
<dbReference type="Proteomes" id="UP000680815">
    <property type="component" value="Unassembled WGS sequence"/>
</dbReference>
<evidence type="ECO:0000256" key="1">
    <source>
        <dbReference type="SAM" id="MobiDB-lite"/>
    </source>
</evidence>
<accession>A0ABS4ASS7</accession>
<evidence type="ECO:0000313" key="2">
    <source>
        <dbReference type="EMBL" id="MBP0463903.1"/>
    </source>
</evidence>
<gene>
    <name evidence="2" type="ORF">J5Y09_08275</name>
</gene>
<protein>
    <submittedName>
        <fullName evidence="2">Uncharacterized protein</fullName>
    </submittedName>
</protein>
<reference evidence="2 3" key="1">
    <citation type="submission" date="2021-03" db="EMBL/GenBank/DDBJ databases">
        <authorList>
            <person name="So Y."/>
        </authorList>
    </citation>
    <scope>NUCLEOTIDE SEQUENCE [LARGE SCALE GENOMIC DNA]</scope>
    <source>
        <strain evidence="2 3">PWR1</strain>
    </source>
</reference>
<keyword evidence="3" id="KW-1185">Reference proteome</keyword>
<organism evidence="2 3">
    <name type="scientific">Roseomonas nitratireducens</name>
    <dbReference type="NCBI Taxonomy" id="2820810"/>
    <lineage>
        <taxon>Bacteria</taxon>
        <taxon>Pseudomonadati</taxon>
        <taxon>Pseudomonadota</taxon>
        <taxon>Alphaproteobacteria</taxon>
        <taxon>Acetobacterales</taxon>
        <taxon>Roseomonadaceae</taxon>
        <taxon>Roseomonas</taxon>
    </lineage>
</organism>
<evidence type="ECO:0000313" key="3">
    <source>
        <dbReference type="Proteomes" id="UP000680815"/>
    </source>
</evidence>
<name>A0ABS4ASS7_9PROT</name>
<proteinExistence type="predicted"/>
<sequence length="192" mass="20305">MDAASRLARPSRIVHQRYHRLLATSGKAKSACDVRHATARAVRRRVPPPPNPVSGSGSIGSRVASGTRAIHSSDGSATRGDPSRTNTRFTVMAVHKAPLDAAVSATPGVSCRQASAFGLVPPAGSAGRLVVLGLHLLSGPRARLGAARNFVRRLKFQSETDHATATKFDAISGACLFHGYQNRQNPTFSLLH</sequence>
<comment type="caution">
    <text evidence="2">The sequence shown here is derived from an EMBL/GenBank/DDBJ whole genome shotgun (WGS) entry which is preliminary data.</text>
</comment>
<dbReference type="RefSeq" id="WP_209351275.1">
    <property type="nucleotide sequence ID" value="NZ_JAGIYZ010000006.1"/>
</dbReference>
<feature type="region of interest" description="Disordered" evidence="1">
    <location>
        <begin position="44"/>
        <end position="85"/>
    </location>
</feature>